<protein>
    <submittedName>
        <fullName evidence="2">Uncharacterized protein</fullName>
    </submittedName>
</protein>
<evidence type="ECO:0000256" key="1">
    <source>
        <dbReference type="SAM" id="MobiDB-lite"/>
    </source>
</evidence>
<dbReference type="AlphaFoldDB" id="A0A2T5G3X5"/>
<reference evidence="2 3" key="1">
    <citation type="submission" date="2017-08" db="EMBL/GenBank/DDBJ databases">
        <title>Burning lignite coal seam in the remote Altai Mountains harbors a hydrogen-driven thermophilic microbial community.</title>
        <authorList>
            <person name="Kadnikov V.V."/>
            <person name="Mardanov A.V."/>
            <person name="Ivasenko D."/>
            <person name="Beletsky A.V."/>
            <person name="Karnachuk O.V."/>
            <person name="Ravin N.V."/>
        </authorList>
    </citation>
    <scope>NUCLEOTIDE SEQUENCE [LARGE SCALE GENOMIC DNA]</scope>
    <source>
        <strain evidence="2">AL33</strain>
    </source>
</reference>
<sequence length="53" mass="6292">MRFILKSEAIQHPKEKPAPDTQAPPSTPADQPQEKQRPFLERIWAFFSRLFQR</sequence>
<evidence type="ECO:0000313" key="3">
    <source>
        <dbReference type="Proteomes" id="UP000244180"/>
    </source>
</evidence>
<dbReference type="EMBL" id="PEBV01000064">
    <property type="protein sequence ID" value="PTQ50862.1"/>
    <property type="molecule type" value="Genomic_DNA"/>
</dbReference>
<gene>
    <name evidence="2" type="ORF">HSCHL_2469</name>
</gene>
<evidence type="ECO:0000313" key="2">
    <source>
        <dbReference type="EMBL" id="PTQ50862.1"/>
    </source>
</evidence>
<comment type="caution">
    <text evidence="2">The sequence shown here is derived from an EMBL/GenBank/DDBJ whole genome shotgun (WGS) entry which is preliminary data.</text>
</comment>
<organism evidence="2 3">
    <name type="scientific">Hydrogenibacillus schlegelii</name>
    <name type="common">Bacillus schlegelii</name>
    <dbReference type="NCBI Taxonomy" id="1484"/>
    <lineage>
        <taxon>Bacteria</taxon>
        <taxon>Bacillati</taxon>
        <taxon>Bacillota</taxon>
        <taxon>Bacilli</taxon>
        <taxon>Bacillales</taxon>
        <taxon>Bacillales Family X. Incertae Sedis</taxon>
        <taxon>Hydrogenibacillus</taxon>
    </lineage>
</organism>
<feature type="compositionally biased region" description="Basic and acidic residues" evidence="1">
    <location>
        <begin position="9"/>
        <end position="18"/>
    </location>
</feature>
<feature type="region of interest" description="Disordered" evidence="1">
    <location>
        <begin position="1"/>
        <end position="36"/>
    </location>
</feature>
<dbReference type="Proteomes" id="UP000244180">
    <property type="component" value="Unassembled WGS sequence"/>
</dbReference>
<proteinExistence type="predicted"/>
<accession>A0A2T5G3X5</accession>
<name>A0A2T5G3X5_HYDSH</name>